<accession>A0AA40B5P2</accession>
<gene>
    <name evidence="1" type="ORF">B0T26DRAFT_611668</name>
</gene>
<comment type="caution">
    <text evidence="1">The sequence shown here is derived from an EMBL/GenBank/DDBJ whole genome shotgun (WGS) entry which is preliminary data.</text>
</comment>
<sequence>RPGYPFVLDDLGLLFNIRPDGTRSLCVPKAMVQTVLGEAHDSKHHFGRNRMLYDLKGLSIHRKTKAVK</sequence>
<feature type="non-terminal residue" evidence="1">
    <location>
        <position position="68"/>
    </location>
</feature>
<dbReference type="Gene3D" id="1.10.340.70">
    <property type="match status" value="1"/>
</dbReference>
<keyword evidence="2" id="KW-1185">Reference proteome</keyword>
<evidence type="ECO:0000313" key="2">
    <source>
        <dbReference type="Proteomes" id="UP001172101"/>
    </source>
</evidence>
<dbReference type="EMBL" id="JAUIRO010000002">
    <property type="protein sequence ID" value="KAK0727982.1"/>
    <property type="molecule type" value="Genomic_DNA"/>
</dbReference>
<organism evidence="1 2">
    <name type="scientific">Lasiosphaeria miniovina</name>
    <dbReference type="NCBI Taxonomy" id="1954250"/>
    <lineage>
        <taxon>Eukaryota</taxon>
        <taxon>Fungi</taxon>
        <taxon>Dikarya</taxon>
        <taxon>Ascomycota</taxon>
        <taxon>Pezizomycotina</taxon>
        <taxon>Sordariomycetes</taxon>
        <taxon>Sordariomycetidae</taxon>
        <taxon>Sordariales</taxon>
        <taxon>Lasiosphaeriaceae</taxon>
        <taxon>Lasiosphaeria</taxon>
    </lineage>
</organism>
<dbReference type="Proteomes" id="UP001172101">
    <property type="component" value="Unassembled WGS sequence"/>
</dbReference>
<dbReference type="RefSeq" id="XP_060300837.1">
    <property type="nucleotide sequence ID" value="XM_060435907.1"/>
</dbReference>
<evidence type="ECO:0000313" key="1">
    <source>
        <dbReference type="EMBL" id="KAK0727982.1"/>
    </source>
</evidence>
<dbReference type="GeneID" id="85319177"/>
<reference evidence="1" key="1">
    <citation type="submission" date="2023-06" db="EMBL/GenBank/DDBJ databases">
        <title>Genome-scale phylogeny and comparative genomics of the fungal order Sordariales.</title>
        <authorList>
            <consortium name="Lawrence Berkeley National Laboratory"/>
            <person name="Hensen N."/>
            <person name="Bonometti L."/>
            <person name="Westerberg I."/>
            <person name="Brannstrom I.O."/>
            <person name="Guillou S."/>
            <person name="Cros-Aarteil S."/>
            <person name="Calhoun S."/>
            <person name="Haridas S."/>
            <person name="Kuo A."/>
            <person name="Mondo S."/>
            <person name="Pangilinan J."/>
            <person name="Riley R."/>
            <person name="LaButti K."/>
            <person name="Andreopoulos B."/>
            <person name="Lipzen A."/>
            <person name="Chen C."/>
            <person name="Yanf M."/>
            <person name="Daum C."/>
            <person name="Ng V."/>
            <person name="Clum A."/>
            <person name="Steindorff A."/>
            <person name="Ohm R."/>
            <person name="Martin F."/>
            <person name="Silar P."/>
            <person name="Natvig D."/>
            <person name="Lalanne C."/>
            <person name="Gautier V."/>
            <person name="Ament-velasquez S.L."/>
            <person name="Kruys A."/>
            <person name="Hutchinson M.I."/>
            <person name="Powell A.J."/>
            <person name="Barry K."/>
            <person name="Miller A.N."/>
            <person name="Grigoriev I.V."/>
            <person name="Debuchy R."/>
            <person name="Gladieux P."/>
            <person name="Thoren M.H."/>
            <person name="Johannesson H."/>
        </authorList>
    </citation>
    <scope>NUCLEOTIDE SEQUENCE</scope>
    <source>
        <strain evidence="1">SMH2392-1A</strain>
    </source>
</reference>
<proteinExistence type="predicted"/>
<evidence type="ECO:0008006" key="3">
    <source>
        <dbReference type="Google" id="ProtNLM"/>
    </source>
</evidence>
<protein>
    <recommendedName>
        <fullName evidence="3">Integrase zinc-binding domain-containing protein</fullName>
    </recommendedName>
</protein>
<dbReference type="AlphaFoldDB" id="A0AA40B5P2"/>
<feature type="non-terminal residue" evidence="1">
    <location>
        <position position="1"/>
    </location>
</feature>
<name>A0AA40B5P2_9PEZI</name>